<dbReference type="OrthoDB" id="1523230at2"/>
<dbReference type="PANTHER" id="PTHR42679">
    <property type="entry name" value="S-METHYL-5'-THIOADENOSINE PHOSPHORYLASE"/>
    <property type="match status" value="1"/>
</dbReference>
<dbReference type="SUPFAM" id="SSF53167">
    <property type="entry name" value="Purine and uridine phosphorylases"/>
    <property type="match status" value="1"/>
</dbReference>
<comment type="pathway">
    <text evidence="4">Purine metabolism; purine nucleoside salvage.</text>
</comment>
<dbReference type="InterPro" id="IPR018099">
    <property type="entry name" value="Purine_phosphorylase-2_CS"/>
</dbReference>
<dbReference type="InterPro" id="IPR000845">
    <property type="entry name" value="Nucleoside_phosphorylase_d"/>
</dbReference>
<evidence type="ECO:0000313" key="8">
    <source>
        <dbReference type="Proteomes" id="UP000233534"/>
    </source>
</evidence>
<feature type="binding site" evidence="4">
    <location>
        <position position="184"/>
    </location>
    <ligand>
        <name>substrate</name>
    </ligand>
</feature>
<feature type="binding site" evidence="4">
    <location>
        <position position="185"/>
    </location>
    <ligand>
        <name>phosphate</name>
        <dbReference type="ChEBI" id="CHEBI:43474"/>
    </ligand>
</feature>
<keyword evidence="8" id="KW-1185">Reference proteome</keyword>
<accession>A0A2K9E296</accession>
<dbReference type="InterPro" id="IPR010044">
    <property type="entry name" value="MTAP"/>
</dbReference>
<dbReference type="Proteomes" id="UP000233534">
    <property type="component" value="Chromosome"/>
</dbReference>
<dbReference type="EC" id="2.4.2.1" evidence="4"/>
<reference evidence="7 9" key="2">
    <citation type="journal article" date="2018" name="Syst. Appl. Microbiol.">
        <title>Characterization and high-quality draft genome sequence of Herbivorax saccincola A7, an anaerobic, alkaliphilic, thermophilic, cellulolytic, and xylanolytic bacterium.</title>
        <authorList>
            <person name="Aikawa S."/>
            <person name="Baramee S."/>
            <person name="Sermsathanaswadi J."/>
            <person name="Thianheng P."/>
            <person name="Tachaapaikoon C."/>
            <person name="Shikata A."/>
            <person name="Waeonukul R."/>
            <person name="Pason P."/>
            <person name="Ratanakhanokchai K."/>
            <person name="Kosugi A."/>
        </authorList>
    </citation>
    <scope>NUCLEOTIDE SEQUENCE [LARGE SCALE GENOMIC DNA]</scope>
    <source>
        <strain evidence="7 9">A7</strain>
    </source>
</reference>
<evidence type="ECO:0000313" key="7">
    <source>
        <dbReference type="EMBL" id="PQQ67417.1"/>
    </source>
</evidence>
<reference evidence="6 8" key="1">
    <citation type="submission" date="2017-12" db="EMBL/GenBank/DDBJ databases">
        <title>Complete genome sequence of Herbivorax saccincola GGR1, a novel Cellulosome-producing hydrolytic bacterium in a thermophilic biogas plant, established by Illumina and Nanopore MinION sequencing.</title>
        <authorList>
            <person name="Pechtl A."/>
            <person name="Ruckert C."/>
            <person name="Koeck D.E."/>
            <person name="Maus I."/>
            <person name="Winkler A."/>
            <person name="Kalinowski J."/>
            <person name="Puhler A."/>
            <person name="Schwarz W.W."/>
            <person name="Zverlov V.V."/>
            <person name="Schluter A."/>
            <person name="Liebl W."/>
        </authorList>
    </citation>
    <scope>NUCLEOTIDE SEQUENCE [LARGE SCALE GENOMIC DNA]</scope>
    <source>
        <strain evidence="6">GGR1</strain>
        <strain evidence="8">SR1</strain>
    </source>
</reference>
<feature type="binding site" evidence="4">
    <location>
        <begin position="86"/>
        <end position="87"/>
    </location>
    <ligand>
        <name>phosphate</name>
        <dbReference type="ChEBI" id="CHEBI:43474"/>
    </ligand>
</feature>
<evidence type="ECO:0000313" key="9">
    <source>
        <dbReference type="Proteomes" id="UP000239720"/>
    </source>
</evidence>
<dbReference type="PANTHER" id="PTHR42679:SF2">
    <property type="entry name" value="S-METHYL-5'-THIOADENOSINE PHOSPHORYLASE"/>
    <property type="match status" value="1"/>
</dbReference>
<keyword evidence="3 4" id="KW-0660">Purine salvage</keyword>
<dbReference type="GO" id="GO:0017061">
    <property type="term" value="F:S-methyl-5-thioadenosine phosphorylase activity"/>
    <property type="evidence" value="ECO:0007669"/>
    <property type="project" value="InterPro"/>
</dbReference>
<keyword evidence="2 4" id="KW-0808">Transferase</keyword>
<protein>
    <recommendedName>
        <fullName evidence="4">Purine nucleoside phosphorylase</fullName>
        <shortName evidence="4">PNP</shortName>
        <ecNumber evidence="4">2.4.2.1</ecNumber>
    </recommendedName>
</protein>
<evidence type="ECO:0000259" key="5">
    <source>
        <dbReference type="Pfam" id="PF01048"/>
    </source>
</evidence>
<dbReference type="UniPathway" id="UPA00606"/>
<feature type="binding site" evidence="4">
    <location>
        <position position="13"/>
    </location>
    <ligand>
        <name>phosphate</name>
        <dbReference type="ChEBI" id="CHEBI:43474"/>
    </ligand>
</feature>
<dbReference type="PROSITE" id="PS01240">
    <property type="entry name" value="PNP_MTAP_2"/>
    <property type="match status" value="1"/>
</dbReference>
<dbReference type="HAMAP" id="MF_01963">
    <property type="entry name" value="MTAP"/>
    <property type="match status" value="1"/>
</dbReference>
<dbReference type="NCBIfam" id="NF005876">
    <property type="entry name" value="PRK07823.1"/>
    <property type="match status" value="1"/>
</dbReference>
<feature type="binding site" evidence="4">
    <location>
        <begin position="208"/>
        <end position="210"/>
    </location>
    <ligand>
        <name>substrate</name>
    </ligand>
</feature>
<dbReference type="AlphaFoldDB" id="A0A2K9E296"/>
<evidence type="ECO:0000256" key="3">
    <source>
        <dbReference type="ARBA" id="ARBA00022726"/>
    </source>
</evidence>
<dbReference type="RefSeq" id="WP_101300910.1">
    <property type="nucleotide sequence ID" value="NZ_CP025197.1"/>
</dbReference>
<organism evidence="6 8">
    <name type="scientific">Acetivibrio saccincola</name>
    <dbReference type="NCBI Taxonomy" id="1677857"/>
    <lineage>
        <taxon>Bacteria</taxon>
        <taxon>Bacillati</taxon>
        <taxon>Bacillota</taxon>
        <taxon>Clostridia</taxon>
        <taxon>Eubacteriales</taxon>
        <taxon>Oscillospiraceae</taxon>
        <taxon>Acetivibrio</taxon>
    </lineage>
</organism>
<dbReference type="InterPro" id="IPR035994">
    <property type="entry name" value="Nucleoside_phosphorylase_sf"/>
</dbReference>
<dbReference type="KEGG" id="hsc:HVS_07940"/>
<dbReference type="Proteomes" id="UP000239720">
    <property type="component" value="Unassembled WGS sequence"/>
</dbReference>
<dbReference type="Pfam" id="PF01048">
    <property type="entry name" value="PNP_UDP_1"/>
    <property type="match status" value="1"/>
</dbReference>
<feature type="site" description="Important for substrate specificity" evidence="4">
    <location>
        <position position="166"/>
    </location>
</feature>
<dbReference type="NCBIfam" id="TIGR01694">
    <property type="entry name" value="MTAP"/>
    <property type="match status" value="1"/>
</dbReference>
<comment type="function">
    <text evidence="4">Purine nucleoside phosphorylase involved in purine salvage.</text>
</comment>
<keyword evidence="1 4" id="KW-0328">Glycosyltransferase</keyword>
<gene>
    <name evidence="6" type="primary">mtnP</name>
    <name evidence="7" type="ORF">B9R14_12110</name>
    <name evidence="6" type="ORF">HVS_07940</name>
</gene>
<dbReference type="GO" id="GO:0005829">
    <property type="term" value="C:cytosol"/>
    <property type="evidence" value="ECO:0007669"/>
    <property type="project" value="TreeGrafter"/>
</dbReference>
<comment type="subunit">
    <text evidence="4">Homohexamer. Dimer of a homotrimer.</text>
</comment>
<feature type="site" description="Important for substrate specificity" evidence="4">
    <location>
        <position position="224"/>
    </location>
</feature>
<evidence type="ECO:0000256" key="4">
    <source>
        <dbReference type="HAMAP-Rule" id="MF_01963"/>
    </source>
</evidence>
<comment type="catalytic activity">
    <reaction evidence="4">
        <text>a purine D-ribonucleoside + phosphate = a purine nucleobase + alpha-D-ribose 1-phosphate</text>
        <dbReference type="Rhea" id="RHEA:19805"/>
        <dbReference type="ChEBI" id="CHEBI:26386"/>
        <dbReference type="ChEBI" id="CHEBI:43474"/>
        <dbReference type="ChEBI" id="CHEBI:57720"/>
        <dbReference type="ChEBI" id="CHEBI:142355"/>
        <dbReference type="EC" id="2.4.2.1"/>
    </reaction>
</comment>
<evidence type="ECO:0000256" key="1">
    <source>
        <dbReference type="ARBA" id="ARBA00022676"/>
    </source>
</evidence>
<name>A0A2K9E296_9FIRM</name>
<comment type="miscellaneous">
    <text evidence="4">Although this enzyme belongs to the family of MTA phosphorylases based on sequence homology, it lacks several conserved amino acids in the substrate binding pocket that confer specificity towards MTA.</text>
</comment>
<evidence type="ECO:0000256" key="2">
    <source>
        <dbReference type="ARBA" id="ARBA00022679"/>
    </source>
</evidence>
<dbReference type="EMBL" id="NEMB01000003">
    <property type="protein sequence ID" value="PQQ67417.1"/>
    <property type="molecule type" value="Genomic_DNA"/>
</dbReference>
<comment type="similarity">
    <text evidence="4">Belongs to the PNP/MTAP phosphorylase family. MTAP subfamily.</text>
</comment>
<feature type="domain" description="Nucleoside phosphorylase" evidence="5">
    <location>
        <begin position="6"/>
        <end position="247"/>
    </location>
</feature>
<sequence>MDYKVDIGVFGGSGFYSFLSNVVEIEVDTPYGKPSDKIAIADYAGKKIAFLPRHGKAHQFPPHMIPYRANLYAMKMLGAKKILAPTASGSLKPEIKPGDFVICDQFVDRTTGRKDTFFDGPVTKHISSAHPYCSELRQIAINAGKDLGITTHEKGTVVVIQGPRFSTVAESRWFSKMGWDVINMTQYPEVYLAKELGICYANIALITDYDAGLEGRDDIAPVTEEEVLKVFDENNEKVKKMLFEIIKRIDTDSKNCDCPEFDLKELSLP</sequence>
<evidence type="ECO:0000313" key="6">
    <source>
        <dbReference type="EMBL" id="AUG57499.1"/>
    </source>
</evidence>
<dbReference type="CDD" id="cd09010">
    <property type="entry name" value="MTAP_SsMTAPII_like_MTIP"/>
    <property type="match status" value="1"/>
</dbReference>
<dbReference type="EMBL" id="CP025197">
    <property type="protein sequence ID" value="AUG57499.1"/>
    <property type="molecule type" value="Genomic_DNA"/>
</dbReference>
<dbReference type="Gene3D" id="3.40.50.1580">
    <property type="entry name" value="Nucleoside phosphorylase domain"/>
    <property type="match status" value="1"/>
</dbReference>
<dbReference type="GO" id="GO:0019509">
    <property type="term" value="P:L-methionine salvage from methylthioadenosine"/>
    <property type="evidence" value="ECO:0007669"/>
    <property type="project" value="TreeGrafter"/>
</dbReference>
<feature type="binding site" evidence="4">
    <location>
        <begin position="53"/>
        <end position="54"/>
    </location>
    <ligand>
        <name>phosphate</name>
        <dbReference type="ChEBI" id="CHEBI:43474"/>
    </ligand>
</feature>
<proteinExistence type="inferred from homology"/>
<dbReference type="FunFam" id="3.40.50.1580:FF:000012">
    <property type="entry name" value="Probable 6-oxopurine nucleoside phosphorylase"/>
    <property type="match status" value="1"/>
</dbReference>
<dbReference type="GO" id="GO:0006166">
    <property type="term" value="P:purine ribonucleoside salvage"/>
    <property type="evidence" value="ECO:0007669"/>
    <property type="project" value="UniProtKB-UniRule"/>
</dbReference>